<proteinExistence type="predicted"/>
<dbReference type="Proteomes" id="UP000295741">
    <property type="component" value="Unassembled WGS sequence"/>
</dbReference>
<organism evidence="1 2">
    <name type="scientific">Sediminibacterium goheungense</name>
    <dbReference type="NCBI Taxonomy" id="1086393"/>
    <lineage>
        <taxon>Bacteria</taxon>
        <taxon>Pseudomonadati</taxon>
        <taxon>Bacteroidota</taxon>
        <taxon>Chitinophagia</taxon>
        <taxon>Chitinophagales</taxon>
        <taxon>Chitinophagaceae</taxon>
        <taxon>Sediminibacterium</taxon>
    </lineage>
</organism>
<evidence type="ECO:0000313" key="2">
    <source>
        <dbReference type="Proteomes" id="UP000295741"/>
    </source>
</evidence>
<dbReference type="RefSeq" id="WP_133475542.1">
    <property type="nucleotide sequence ID" value="NZ_SNWP01000013.1"/>
</dbReference>
<keyword evidence="2" id="KW-1185">Reference proteome</keyword>
<dbReference type="AlphaFoldDB" id="A0A4R6ISJ6"/>
<gene>
    <name evidence="1" type="ORF">BC659_2975</name>
</gene>
<reference evidence="1 2" key="1">
    <citation type="submission" date="2019-03" db="EMBL/GenBank/DDBJ databases">
        <title>Genomic Encyclopedia of Archaeal and Bacterial Type Strains, Phase II (KMG-II): from individual species to whole genera.</title>
        <authorList>
            <person name="Goeker M."/>
        </authorList>
    </citation>
    <scope>NUCLEOTIDE SEQUENCE [LARGE SCALE GENOMIC DNA]</scope>
    <source>
        <strain evidence="1 2">DSM 28323</strain>
    </source>
</reference>
<protein>
    <submittedName>
        <fullName evidence="1">Uncharacterized protein</fullName>
    </submittedName>
</protein>
<dbReference type="OrthoDB" id="680899at2"/>
<accession>A0A4R6ISJ6</accession>
<sequence length="117" mass="13385">MNTNENVTLINGVFTPDEAKEVLLTLLNHKINFHCMRNFSAEERFGKPDPVSTKRLEELYESRKQVLRLLEEAASEGYKLEIESLVNIKKGEKMEVPVEALPTPAEQTASQEIVQLW</sequence>
<dbReference type="EMBL" id="SNWP01000013">
    <property type="protein sequence ID" value="TDO25433.1"/>
    <property type="molecule type" value="Genomic_DNA"/>
</dbReference>
<name>A0A4R6ISJ6_9BACT</name>
<comment type="caution">
    <text evidence="1">The sequence shown here is derived from an EMBL/GenBank/DDBJ whole genome shotgun (WGS) entry which is preliminary data.</text>
</comment>
<evidence type="ECO:0000313" key="1">
    <source>
        <dbReference type="EMBL" id="TDO25433.1"/>
    </source>
</evidence>